<reference evidence="1" key="1">
    <citation type="journal article" date="2021" name="PeerJ">
        <title>Extensive microbial diversity within the chicken gut microbiome revealed by metagenomics and culture.</title>
        <authorList>
            <person name="Gilroy R."/>
            <person name="Ravi A."/>
            <person name="Getino M."/>
            <person name="Pursley I."/>
            <person name="Horton D.L."/>
            <person name="Alikhan N.F."/>
            <person name="Baker D."/>
            <person name="Gharbi K."/>
            <person name="Hall N."/>
            <person name="Watson M."/>
            <person name="Adriaenssens E.M."/>
            <person name="Foster-Nyarko E."/>
            <person name="Jarju S."/>
            <person name="Secka A."/>
            <person name="Antonio M."/>
            <person name="Oren A."/>
            <person name="Chaudhuri R.R."/>
            <person name="La Ragione R."/>
            <person name="Hildebrand F."/>
            <person name="Pallen M.J."/>
        </authorList>
    </citation>
    <scope>NUCLEOTIDE SEQUENCE</scope>
    <source>
        <strain evidence="1">ChiSxjej3B15-24422</strain>
    </source>
</reference>
<reference evidence="1" key="2">
    <citation type="submission" date="2021-04" db="EMBL/GenBank/DDBJ databases">
        <authorList>
            <person name="Gilroy R."/>
        </authorList>
    </citation>
    <scope>NUCLEOTIDE SEQUENCE</scope>
    <source>
        <strain evidence="1">ChiSxjej3B15-24422</strain>
    </source>
</reference>
<evidence type="ECO:0000313" key="2">
    <source>
        <dbReference type="Proteomes" id="UP000824007"/>
    </source>
</evidence>
<protein>
    <submittedName>
        <fullName evidence="1">NusG domain II-containing protein</fullName>
    </submittedName>
</protein>
<gene>
    <name evidence="1" type="ORF">H9831_06800</name>
</gene>
<organism evidence="1 2">
    <name type="scientific">Candidatus Eisenbergiella pullistercoris</name>
    <dbReference type="NCBI Taxonomy" id="2838555"/>
    <lineage>
        <taxon>Bacteria</taxon>
        <taxon>Bacillati</taxon>
        <taxon>Bacillota</taxon>
        <taxon>Clostridia</taxon>
        <taxon>Lachnospirales</taxon>
        <taxon>Lachnospiraceae</taxon>
        <taxon>Eisenbergiella</taxon>
    </lineage>
</organism>
<proteinExistence type="predicted"/>
<comment type="caution">
    <text evidence="1">The sequence shown here is derived from an EMBL/GenBank/DDBJ whole genome shotgun (WGS) entry which is preliminary data.</text>
</comment>
<sequence>MKHMFDRAIMTKADLLLLAVSCGAAVLFALLLALFGRGGERVRILYDGRLTGEYSLHEDRQIPLHTEKGENLLVIRDGEAWIEEADCPDGLCIRQGRISRAGESILCLPHELAVVIAGAGEEDAVDGMAG</sequence>
<dbReference type="Proteomes" id="UP000824007">
    <property type="component" value="Unassembled WGS sequence"/>
</dbReference>
<dbReference type="AlphaFoldDB" id="A0A9D2C6F1"/>
<dbReference type="InterPro" id="IPR038690">
    <property type="entry name" value="NusG_2_sf"/>
</dbReference>
<dbReference type="CDD" id="cd09911">
    <property type="entry name" value="Lin0431_like"/>
    <property type="match status" value="1"/>
</dbReference>
<evidence type="ECO:0000313" key="1">
    <source>
        <dbReference type="EMBL" id="HIY60368.1"/>
    </source>
</evidence>
<name>A0A9D2C6F1_9FIRM</name>
<dbReference type="Gene3D" id="2.60.320.10">
    <property type="entry name" value="N-utilization substance G protein NusG, insert domain"/>
    <property type="match status" value="1"/>
</dbReference>
<dbReference type="EMBL" id="DXDD01000086">
    <property type="protein sequence ID" value="HIY60368.1"/>
    <property type="molecule type" value="Genomic_DNA"/>
</dbReference>
<accession>A0A9D2C6F1</accession>
<dbReference type="Pfam" id="PF07009">
    <property type="entry name" value="NusG_II"/>
    <property type="match status" value="1"/>
</dbReference>